<gene>
    <name evidence="3" type="ORF">D7B24_005556</name>
</gene>
<comment type="caution">
    <text evidence="3">The sequence shown here is derived from an EMBL/GenBank/DDBJ whole genome shotgun (WGS) entry which is preliminary data.</text>
</comment>
<dbReference type="PANTHER" id="PTHR15020">
    <property type="entry name" value="FLAVIN REDUCTASE-RELATED"/>
    <property type="match status" value="1"/>
</dbReference>
<dbReference type="Gene3D" id="3.40.50.720">
    <property type="entry name" value="NAD(P)-binding Rossmann-like Domain"/>
    <property type="match status" value="1"/>
</dbReference>
<evidence type="ECO:0000313" key="4">
    <source>
        <dbReference type="Proteomes" id="UP000267145"/>
    </source>
</evidence>
<evidence type="ECO:0000256" key="1">
    <source>
        <dbReference type="ARBA" id="ARBA00038376"/>
    </source>
</evidence>
<dbReference type="InterPro" id="IPR016040">
    <property type="entry name" value="NAD(P)-bd_dom"/>
</dbReference>
<name>A0A3M9YB69_9PEZI</name>
<comment type="similarity">
    <text evidence="1">Belongs to the avfA family.</text>
</comment>
<reference evidence="3 4" key="1">
    <citation type="submission" date="2018-10" db="EMBL/GenBank/DDBJ databases">
        <title>Genome sequence of Verticillium nonalfalfae VnAa140.</title>
        <authorList>
            <person name="Stajich J.E."/>
            <person name="Kasson M.T."/>
        </authorList>
    </citation>
    <scope>NUCLEOTIDE SEQUENCE [LARGE SCALE GENOMIC DNA]</scope>
    <source>
        <strain evidence="3 4">VnAa140</strain>
    </source>
</reference>
<dbReference type="InterPro" id="IPR036291">
    <property type="entry name" value="NAD(P)-bd_dom_sf"/>
</dbReference>
<accession>A0A3M9YB69</accession>
<dbReference type="RefSeq" id="XP_028495921.1">
    <property type="nucleotide sequence ID" value="XM_028639706.1"/>
</dbReference>
<sequence>MPHVLILGGHGKIAQHLTPLLLRAAHTVTSVIRADDQAPTIRGLAPADGRGTLNVLIRSLEDVTSQDRAQAILSEVKPDAVVFSAGAGGKGAADRTRIIDRDAATHFLRAAAATPSIEKFILISYLASRRAQPAWWDAAAWGDAQKVNTTLAAYYDAKVAADEVLYEAGSTRRDFAAVSLRPGTLTEGDVGGIELGRTGGAKGEVSRRTVAEVTARLVDAEGLKTSWIDLLDGQENIDEAVKRVVKEGVDVAEGEPVYDKVRKA</sequence>
<protein>
    <recommendedName>
        <fullName evidence="2">NAD(P)-binding domain-containing protein</fullName>
    </recommendedName>
</protein>
<dbReference type="STRING" id="1051616.A0A3M9YB69"/>
<dbReference type="EMBL" id="RBVV01000035">
    <property type="protein sequence ID" value="RNJ57763.1"/>
    <property type="molecule type" value="Genomic_DNA"/>
</dbReference>
<proteinExistence type="inferred from homology"/>
<dbReference type="AlphaFoldDB" id="A0A3M9YB69"/>
<organism evidence="3 4">
    <name type="scientific">Verticillium nonalfalfae</name>
    <dbReference type="NCBI Taxonomy" id="1051616"/>
    <lineage>
        <taxon>Eukaryota</taxon>
        <taxon>Fungi</taxon>
        <taxon>Dikarya</taxon>
        <taxon>Ascomycota</taxon>
        <taxon>Pezizomycotina</taxon>
        <taxon>Sordariomycetes</taxon>
        <taxon>Hypocreomycetidae</taxon>
        <taxon>Glomerellales</taxon>
        <taxon>Plectosphaerellaceae</taxon>
        <taxon>Verticillium</taxon>
    </lineage>
</organism>
<dbReference type="Pfam" id="PF13460">
    <property type="entry name" value="NAD_binding_10"/>
    <property type="match status" value="1"/>
</dbReference>
<keyword evidence="4" id="KW-1185">Reference proteome</keyword>
<feature type="domain" description="NAD(P)-binding" evidence="2">
    <location>
        <begin position="8"/>
        <end position="219"/>
    </location>
</feature>
<evidence type="ECO:0000313" key="3">
    <source>
        <dbReference type="EMBL" id="RNJ57763.1"/>
    </source>
</evidence>
<dbReference type="SUPFAM" id="SSF51735">
    <property type="entry name" value="NAD(P)-binding Rossmann-fold domains"/>
    <property type="match status" value="1"/>
</dbReference>
<dbReference type="GeneID" id="39609245"/>
<dbReference type="PANTHER" id="PTHR15020:SF50">
    <property type="entry name" value="UPF0659 PROTEIN YMR090W"/>
    <property type="match status" value="1"/>
</dbReference>
<dbReference type="Proteomes" id="UP000267145">
    <property type="component" value="Unassembled WGS sequence"/>
</dbReference>
<evidence type="ECO:0000259" key="2">
    <source>
        <dbReference type="Pfam" id="PF13460"/>
    </source>
</evidence>